<keyword evidence="1" id="KW-0472">Membrane</keyword>
<gene>
    <name evidence="2" type="primary">yqgC</name>
    <name evidence="2" type="ORF">GCM10007362_24370</name>
</gene>
<accession>A0ABQ1ZVN9</accession>
<proteinExistence type="predicted"/>
<protein>
    <recommendedName>
        <fullName evidence="4">DUF456 domain-containing protein</fullName>
    </recommendedName>
</protein>
<reference evidence="3" key="1">
    <citation type="journal article" date="2019" name="Int. J. Syst. Evol. Microbiol.">
        <title>The Global Catalogue of Microorganisms (GCM) 10K type strain sequencing project: providing services to taxonomists for standard genome sequencing and annotation.</title>
        <authorList>
            <consortium name="The Broad Institute Genomics Platform"/>
            <consortium name="The Broad Institute Genome Sequencing Center for Infectious Disease"/>
            <person name="Wu L."/>
            <person name="Ma J."/>
        </authorList>
    </citation>
    <scope>NUCLEOTIDE SEQUENCE [LARGE SCALE GENOMIC DNA]</scope>
    <source>
        <strain evidence="3">CCM 8702</strain>
    </source>
</reference>
<keyword evidence="1" id="KW-1133">Transmembrane helix</keyword>
<dbReference type="InterPro" id="IPR007403">
    <property type="entry name" value="DUF456"/>
</dbReference>
<sequence length="162" mass="17483">MVALDILGWVLVVALFIVGMAGLIFPILPGAVAIYFAFFVYGWFFSFSELTVWFWIIQTVIFVALIVADYVVSAWGTKKFGGSKLSIQLSTVGLILGPFVIPAFGLILGPFIGAVIGELIHGSNFKQSLKAGWGALVGLLSSTLVKGILQVVMIVVFIIWIV</sequence>
<evidence type="ECO:0008006" key="4">
    <source>
        <dbReference type="Google" id="ProtNLM"/>
    </source>
</evidence>
<evidence type="ECO:0000256" key="1">
    <source>
        <dbReference type="SAM" id="Phobius"/>
    </source>
</evidence>
<dbReference type="EMBL" id="BMDD01000003">
    <property type="protein sequence ID" value="GGH78697.1"/>
    <property type="molecule type" value="Genomic_DNA"/>
</dbReference>
<keyword evidence="1" id="KW-0812">Transmembrane</keyword>
<keyword evidence="3" id="KW-1185">Reference proteome</keyword>
<feature type="transmembrane region" description="Helical" evidence="1">
    <location>
        <begin position="52"/>
        <end position="72"/>
    </location>
</feature>
<dbReference type="Proteomes" id="UP000605427">
    <property type="component" value="Unassembled WGS sequence"/>
</dbReference>
<dbReference type="PANTHER" id="PTHR39165:SF1">
    <property type="entry name" value="DUF456 DOMAIN-CONTAINING PROTEIN"/>
    <property type="match status" value="1"/>
</dbReference>
<feature type="transmembrane region" description="Helical" evidence="1">
    <location>
        <begin position="92"/>
        <end position="116"/>
    </location>
</feature>
<evidence type="ECO:0000313" key="3">
    <source>
        <dbReference type="Proteomes" id="UP000605427"/>
    </source>
</evidence>
<feature type="transmembrane region" description="Helical" evidence="1">
    <location>
        <begin position="136"/>
        <end position="161"/>
    </location>
</feature>
<dbReference type="PANTHER" id="PTHR39165">
    <property type="entry name" value="IG HYPOTHETICAL 17883"/>
    <property type="match status" value="1"/>
</dbReference>
<evidence type="ECO:0000313" key="2">
    <source>
        <dbReference type="EMBL" id="GGH78697.1"/>
    </source>
</evidence>
<feature type="transmembrane region" description="Helical" evidence="1">
    <location>
        <begin position="6"/>
        <end position="25"/>
    </location>
</feature>
<dbReference type="Pfam" id="PF04306">
    <property type="entry name" value="DUF456"/>
    <property type="match status" value="1"/>
</dbReference>
<comment type="caution">
    <text evidence="2">The sequence shown here is derived from an EMBL/GenBank/DDBJ whole genome shotgun (WGS) entry which is preliminary data.</text>
</comment>
<organism evidence="2 3">
    <name type="scientific">Saccharibacillus endophyticus</name>
    <dbReference type="NCBI Taxonomy" id="2060666"/>
    <lineage>
        <taxon>Bacteria</taxon>
        <taxon>Bacillati</taxon>
        <taxon>Bacillota</taxon>
        <taxon>Bacilli</taxon>
        <taxon>Bacillales</taxon>
        <taxon>Paenibacillaceae</taxon>
        <taxon>Saccharibacillus</taxon>
    </lineage>
</organism>
<name>A0ABQ1ZVN9_9BACL</name>